<evidence type="ECO:0000313" key="1">
    <source>
        <dbReference type="EMBL" id="KAJ8125517.1"/>
    </source>
</evidence>
<protein>
    <submittedName>
        <fullName evidence="1">Uncharacterized protein</fullName>
    </submittedName>
</protein>
<dbReference type="Proteomes" id="UP001153332">
    <property type="component" value="Unassembled WGS sequence"/>
</dbReference>
<sequence length="302" mass="31341">MATPGKNKTNFKTYEASTRLLAAVLATSNVKLDYAELAKHVGGGATKDAVNHRLRPIKQLAKMQASCIEKGQDPGALPVDKGEIQKLFGESTPAGIEWQFRDIKNLAKAQKQAVEKGQSPVGLLPPGTPSAGRGKGAAARTPGSGATTKTPTTGTRGRKRPAQVALQALDSSDDDSDCGIVDTPSKRPEKRPKTSAAATLVKKENGIVTTPAATHAKAANATATPTPAFTSIFGGDASAPAIMQSTEAFDDKPQTTTTRGARLSASATKPPKKEPMTGGNPFFGAADANAFEEGDNYEDGEV</sequence>
<comment type="caution">
    <text evidence="1">The sequence shown here is derived from an EMBL/GenBank/DDBJ whole genome shotgun (WGS) entry which is preliminary data.</text>
</comment>
<dbReference type="EMBL" id="JAPUUL010002317">
    <property type="protein sequence ID" value="KAJ8125517.1"/>
    <property type="molecule type" value="Genomic_DNA"/>
</dbReference>
<organism evidence="1 2">
    <name type="scientific">Lasiodiplodia mahajangana</name>
    <dbReference type="NCBI Taxonomy" id="1108764"/>
    <lineage>
        <taxon>Eukaryota</taxon>
        <taxon>Fungi</taxon>
        <taxon>Dikarya</taxon>
        <taxon>Ascomycota</taxon>
        <taxon>Pezizomycotina</taxon>
        <taxon>Dothideomycetes</taxon>
        <taxon>Dothideomycetes incertae sedis</taxon>
        <taxon>Botryosphaeriales</taxon>
        <taxon>Botryosphaeriaceae</taxon>
        <taxon>Lasiodiplodia</taxon>
    </lineage>
</organism>
<evidence type="ECO:0000313" key="2">
    <source>
        <dbReference type="Proteomes" id="UP001153332"/>
    </source>
</evidence>
<reference evidence="1" key="1">
    <citation type="submission" date="2022-12" db="EMBL/GenBank/DDBJ databases">
        <title>Genome Sequence of Lasiodiplodia mahajangana.</title>
        <authorList>
            <person name="Buettner E."/>
        </authorList>
    </citation>
    <scope>NUCLEOTIDE SEQUENCE</scope>
    <source>
        <strain evidence="1">VT137</strain>
    </source>
</reference>
<gene>
    <name evidence="1" type="ORF">O1611_g8121</name>
</gene>
<name>A0ACC2JDX9_9PEZI</name>
<keyword evidence="2" id="KW-1185">Reference proteome</keyword>
<proteinExistence type="predicted"/>
<accession>A0ACC2JDX9</accession>